<sequence>MNTKTAYANINEFLSESPEGSLFETTALGHSVARLYHAPGMVAAFAGGKTPEEALKNLSIELARIESEA</sequence>
<proteinExistence type="predicted"/>
<keyword evidence="2" id="KW-1185">Reference proteome</keyword>
<name>A0A2D2W2P8_9CAUD</name>
<organism evidence="1 2">
    <name type="scientific">Stenotrophomonas phage vB_SmaS_DLP_5</name>
    <dbReference type="NCBI Taxonomy" id="2044561"/>
    <lineage>
        <taxon>Viruses</taxon>
        <taxon>Duplodnaviria</taxon>
        <taxon>Heunggongvirae</taxon>
        <taxon>Uroviricota</taxon>
        <taxon>Caudoviricetes</taxon>
        <taxon>Delepquintavirus</taxon>
        <taxon>Delepquintavirus DLP5</taxon>
    </lineage>
</organism>
<reference evidence="1 2" key="2">
    <citation type="submission" date="2017-11" db="EMBL/GenBank/DDBJ databases">
        <title>Lysogenic conversion of Stenotrophomonas maltophilia by temperate phage DLP4.</title>
        <authorList>
            <person name="Dennis J."/>
            <person name="Stothard P."/>
        </authorList>
    </citation>
    <scope>NUCLEOTIDE SEQUENCE [LARGE SCALE GENOMIC DNA]</scope>
</reference>
<dbReference type="EMBL" id="MG189906">
    <property type="protein sequence ID" value="ATS92398.1"/>
    <property type="molecule type" value="Genomic_DNA"/>
</dbReference>
<protein>
    <submittedName>
        <fullName evidence="1">Uncharacterized protein</fullName>
    </submittedName>
</protein>
<evidence type="ECO:0000313" key="1">
    <source>
        <dbReference type="EMBL" id="ATS92398.1"/>
    </source>
</evidence>
<reference evidence="2" key="1">
    <citation type="submission" date="2017-10" db="EMBL/GenBank/DDBJ databases">
        <authorList>
            <person name="Peters D.L."/>
        </authorList>
    </citation>
    <scope>NUCLEOTIDE SEQUENCE [LARGE SCALE GENOMIC DNA]</scope>
</reference>
<accession>A0A2D2W2P8</accession>
<evidence type="ECO:0000313" key="2">
    <source>
        <dbReference type="Proteomes" id="UP000241675"/>
    </source>
</evidence>
<dbReference type="Proteomes" id="UP000241675">
    <property type="component" value="Segment"/>
</dbReference>
<gene>
    <name evidence="1" type="ORF">DLP05_040</name>
</gene>